<reference evidence="1" key="2">
    <citation type="journal article" date="2015" name="Fish Shellfish Immunol.">
        <title>Early steps in the European eel (Anguilla anguilla)-Vibrio vulnificus interaction in the gills: Role of the RtxA13 toxin.</title>
        <authorList>
            <person name="Callol A."/>
            <person name="Pajuelo D."/>
            <person name="Ebbesson L."/>
            <person name="Teles M."/>
            <person name="MacKenzie S."/>
            <person name="Amaro C."/>
        </authorList>
    </citation>
    <scope>NUCLEOTIDE SEQUENCE</scope>
</reference>
<organism evidence="1">
    <name type="scientific">Anguilla anguilla</name>
    <name type="common">European freshwater eel</name>
    <name type="synonym">Muraena anguilla</name>
    <dbReference type="NCBI Taxonomy" id="7936"/>
    <lineage>
        <taxon>Eukaryota</taxon>
        <taxon>Metazoa</taxon>
        <taxon>Chordata</taxon>
        <taxon>Craniata</taxon>
        <taxon>Vertebrata</taxon>
        <taxon>Euteleostomi</taxon>
        <taxon>Actinopterygii</taxon>
        <taxon>Neopterygii</taxon>
        <taxon>Teleostei</taxon>
        <taxon>Anguilliformes</taxon>
        <taxon>Anguillidae</taxon>
        <taxon>Anguilla</taxon>
    </lineage>
</organism>
<dbReference type="AlphaFoldDB" id="A0A0E9SA51"/>
<name>A0A0E9SA51_ANGAN</name>
<reference evidence="1" key="1">
    <citation type="submission" date="2014-11" db="EMBL/GenBank/DDBJ databases">
        <authorList>
            <person name="Amaro Gonzalez C."/>
        </authorList>
    </citation>
    <scope>NUCLEOTIDE SEQUENCE</scope>
</reference>
<evidence type="ECO:0000313" key="1">
    <source>
        <dbReference type="EMBL" id="JAH37565.1"/>
    </source>
</evidence>
<dbReference type="EMBL" id="GBXM01071012">
    <property type="protein sequence ID" value="JAH37565.1"/>
    <property type="molecule type" value="Transcribed_RNA"/>
</dbReference>
<sequence length="16" mass="1652">MAIVLDDLSISAGVTF</sequence>
<proteinExistence type="predicted"/>
<accession>A0A0E9SA51</accession>
<protein>
    <submittedName>
        <fullName evidence="1">Uncharacterized protein</fullName>
    </submittedName>
</protein>